<accession>A0A7W5U1N0</accession>
<keyword evidence="1" id="KW-0808">Transferase</keyword>
<keyword evidence="2" id="KW-1185">Reference proteome</keyword>
<proteinExistence type="predicted"/>
<evidence type="ECO:0000313" key="2">
    <source>
        <dbReference type="Proteomes" id="UP000547528"/>
    </source>
</evidence>
<dbReference type="Proteomes" id="UP000547528">
    <property type="component" value="Unassembled WGS sequence"/>
</dbReference>
<dbReference type="InterPro" id="IPR029063">
    <property type="entry name" value="SAM-dependent_MTases_sf"/>
</dbReference>
<dbReference type="Pfam" id="PF13578">
    <property type="entry name" value="Methyltransf_24"/>
    <property type="match status" value="1"/>
</dbReference>
<dbReference type="RefSeq" id="WP_183357993.1">
    <property type="nucleotide sequence ID" value="NZ_BAABKR010000001.1"/>
</dbReference>
<dbReference type="SUPFAM" id="SSF53335">
    <property type="entry name" value="S-adenosyl-L-methionine-dependent methyltransferases"/>
    <property type="match status" value="1"/>
</dbReference>
<protein>
    <submittedName>
        <fullName evidence="1">Putative O-methyltransferase YrrM</fullName>
    </submittedName>
</protein>
<name>A0A7W5U1N0_9MICC</name>
<dbReference type="GO" id="GO:0008168">
    <property type="term" value="F:methyltransferase activity"/>
    <property type="evidence" value="ECO:0007669"/>
    <property type="project" value="UniProtKB-KW"/>
</dbReference>
<keyword evidence="1" id="KW-0489">Methyltransferase</keyword>
<sequence length="279" mass="30957">MDHTDDPETVVGELTAVRSELAQLRREVAELRSDRAAGLGEARDELQTQFTALERSLQRHTTGTSHNTVRQVEAMWQLFPKVPRIRAQMPPSGGFPMEARTLLHLSSVIEEVRPRTILELGGGTSTIWTGYLTEELGTRIVSIDHLEQYLHSTWDYVQRHGFADRTECRLAPLEPVTVDGEEYPWYSLSAFSDLADVDLLVVDGPPESTGAKARYPALPLLQDKLSAGAVVVLDDTNRPDERAILEDWARMLAGYAETDQGLSKLGVLRPQASGGAERL</sequence>
<organism evidence="1 2">
    <name type="scientific">Garicola koreensis</name>
    <dbReference type="NCBI Taxonomy" id="1262554"/>
    <lineage>
        <taxon>Bacteria</taxon>
        <taxon>Bacillati</taxon>
        <taxon>Actinomycetota</taxon>
        <taxon>Actinomycetes</taxon>
        <taxon>Micrococcales</taxon>
        <taxon>Micrococcaceae</taxon>
        <taxon>Garicola</taxon>
    </lineage>
</organism>
<reference evidence="1 2" key="1">
    <citation type="submission" date="2020-08" db="EMBL/GenBank/DDBJ databases">
        <title>Sequencing the genomes of 1000 actinobacteria strains.</title>
        <authorList>
            <person name="Klenk H.-P."/>
        </authorList>
    </citation>
    <scope>NUCLEOTIDE SEQUENCE [LARGE SCALE GENOMIC DNA]</scope>
    <source>
        <strain evidence="1 2">DSM 28238</strain>
    </source>
</reference>
<gene>
    <name evidence="1" type="ORF">FHX47_001195</name>
</gene>
<dbReference type="Gene3D" id="3.40.50.150">
    <property type="entry name" value="Vaccinia Virus protein VP39"/>
    <property type="match status" value="1"/>
</dbReference>
<dbReference type="EMBL" id="JACIBT010000002">
    <property type="protein sequence ID" value="MBB3667576.1"/>
    <property type="molecule type" value="Genomic_DNA"/>
</dbReference>
<comment type="caution">
    <text evidence="1">The sequence shown here is derived from an EMBL/GenBank/DDBJ whole genome shotgun (WGS) entry which is preliminary data.</text>
</comment>
<evidence type="ECO:0000313" key="1">
    <source>
        <dbReference type="EMBL" id="MBB3667576.1"/>
    </source>
</evidence>
<dbReference type="AlphaFoldDB" id="A0A7W5U1N0"/>
<dbReference type="GO" id="GO:0032259">
    <property type="term" value="P:methylation"/>
    <property type="evidence" value="ECO:0007669"/>
    <property type="project" value="UniProtKB-KW"/>
</dbReference>